<dbReference type="InterPro" id="IPR011009">
    <property type="entry name" value="Kinase-like_dom_sf"/>
</dbReference>
<dbReference type="CDD" id="cd02021">
    <property type="entry name" value="GntK"/>
    <property type="match status" value="1"/>
</dbReference>
<reference evidence="10" key="2">
    <citation type="journal article" date="2022" name="Microbiol. Resour. Announc.">
        <title>Metagenome Sequencing to Explore Phylogenomics of Terrestrial Cyanobacteria.</title>
        <authorList>
            <person name="Ward R.D."/>
            <person name="Stajich J.E."/>
            <person name="Johansen J.R."/>
            <person name="Huntemann M."/>
            <person name="Clum A."/>
            <person name="Foster B."/>
            <person name="Foster B."/>
            <person name="Roux S."/>
            <person name="Palaniappan K."/>
            <person name="Varghese N."/>
            <person name="Mukherjee S."/>
            <person name="Reddy T.B.K."/>
            <person name="Daum C."/>
            <person name="Copeland A."/>
            <person name="Chen I.A."/>
            <person name="Ivanova N.N."/>
            <person name="Kyrpides N.C."/>
            <person name="Shapiro N."/>
            <person name="Eloe-Fadrosh E.A."/>
            <person name="Pietrasiak N."/>
        </authorList>
    </citation>
    <scope>NUCLEOTIDE SEQUENCE</scope>
    <source>
        <strain evidence="10">UHER 2000/2452</strain>
    </source>
</reference>
<dbReference type="Gene3D" id="3.40.50.300">
    <property type="entry name" value="P-loop containing nucleotide triphosphate hydrolases"/>
    <property type="match status" value="1"/>
</dbReference>
<evidence type="ECO:0000313" key="11">
    <source>
        <dbReference type="Proteomes" id="UP000757435"/>
    </source>
</evidence>
<proteinExistence type="inferred from homology"/>
<dbReference type="Pfam" id="PF01636">
    <property type="entry name" value="APH"/>
    <property type="match status" value="1"/>
</dbReference>
<dbReference type="PANTHER" id="PTHR43883">
    <property type="entry name" value="SLR0207 PROTEIN"/>
    <property type="match status" value="1"/>
</dbReference>
<comment type="catalytic activity">
    <reaction evidence="8">
        <text>D-gluconate + ATP = 6-phospho-D-gluconate + ADP + H(+)</text>
        <dbReference type="Rhea" id="RHEA:19433"/>
        <dbReference type="ChEBI" id="CHEBI:15378"/>
        <dbReference type="ChEBI" id="CHEBI:18391"/>
        <dbReference type="ChEBI" id="CHEBI:30616"/>
        <dbReference type="ChEBI" id="CHEBI:58759"/>
        <dbReference type="ChEBI" id="CHEBI:456216"/>
        <dbReference type="EC" id="2.7.1.12"/>
    </reaction>
</comment>
<evidence type="ECO:0000256" key="3">
    <source>
        <dbReference type="ARBA" id="ARBA00012054"/>
    </source>
</evidence>
<evidence type="ECO:0000256" key="4">
    <source>
        <dbReference type="ARBA" id="ARBA00022679"/>
    </source>
</evidence>
<dbReference type="EMBL" id="JAHHHD010000052">
    <property type="protein sequence ID" value="MBW4661982.1"/>
    <property type="molecule type" value="Genomic_DNA"/>
</dbReference>
<dbReference type="Proteomes" id="UP000757435">
    <property type="component" value="Unassembled WGS sequence"/>
</dbReference>
<comment type="pathway">
    <text evidence="1">Carbohydrate acid metabolism.</text>
</comment>
<accession>A0A951QFH7</accession>
<keyword evidence="5" id="KW-0547">Nucleotide-binding</keyword>
<dbReference type="SUPFAM" id="SSF52540">
    <property type="entry name" value="P-loop containing nucleoside triphosphate hydrolases"/>
    <property type="match status" value="1"/>
</dbReference>
<dbReference type="InterPro" id="IPR027417">
    <property type="entry name" value="P-loop_NTPase"/>
</dbReference>
<evidence type="ECO:0000259" key="9">
    <source>
        <dbReference type="Pfam" id="PF01636"/>
    </source>
</evidence>
<dbReference type="InterPro" id="IPR052732">
    <property type="entry name" value="Cell-binding_unc_protein"/>
</dbReference>
<evidence type="ECO:0000256" key="7">
    <source>
        <dbReference type="ARBA" id="ARBA00022840"/>
    </source>
</evidence>
<evidence type="ECO:0000256" key="2">
    <source>
        <dbReference type="ARBA" id="ARBA00008420"/>
    </source>
</evidence>
<gene>
    <name evidence="10" type="ORF">KME15_25255</name>
</gene>
<evidence type="ECO:0000256" key="8">
    <source>
        <dbReference type="ARBA" id="ARBA00048090"/>
    </source>
</evidence>
<sequence>MTDSVLPALIQQMMQPEFYPHPVQPPIQLIQTHVSYVLLTGDYAYKLKKPVNFGFLDYSTLEKRQHFCQEELRLNQRCAQELYLEVLPIAEEGDRFQLNGSGTPADYTLKMQQFPQDGLLANLHRQGKLTEALLQELAKTIAQFHAKISTSDYIRGFGEPTRVREAIDENFQQTEQYIGRSQTQTQFDETRAYNDRLFAEHSDLFVARMQQDRIRECHGDLHLDNICLWNDRLWLFDCIEFNESFRFVDVMFDIAYVIRDLEASDRPDLSTLFLNAYIEQTGDWEGLQVLPFYVNRQAYVRAKIVSFLLDDPAISAADKEKAKETAARFYRLAWHYSQPRQGKLTLMCGLSGSGKSTTARQLASLSSAIHIRSDAVRKHLGGIPLNQRGDESLYSAEMTQKTYGRLLELGIMLAQQGYSVILDAKYDRYVLREPVLAAAQKQEIPLQIIHCDAPSEVLRSRLQKRTGDIADATADLLPQQFLEPFSPTELPYVKTLDTTQPIQALMRDLGASEIELGI</sequence>
<comment type="caution">
    <text evidence="10">The sequence shown here is derived from an EMBL/GenBank/DDBJ whole genome shotgun (WGS) entry which is preliminary data.</text>
</comment>
<keyword evidence="4" id="KW-0808">Transferase</keyword>
<evidence type="ECO:0000256" key="6">
    <source>
        <dbReference type="ARBA" id="ARBA00022777"/>
    </source>
</evidence>
<evidence type="ECO:0000313" key="10">
    <source>
        <dbReference type="EMBL" id="MBW4661982.1"/>
    </source>
</evidence>
<dbReference type="InterPro" id="IPR002575">
    <property type="entry name" value="Aminoglycoside_PTrfase"/>
</dbReference>
<dbReference type="EC" id="2.7.1.12" evidence="3"/>
<dbReference type="PANTHER" id="PTHR43883:SF1">
    <property type="entry name" value="GLUCONOKINASE"/>
    <property type="match status" value="1"/>
</dbReference>
<dbReference type="GO" id="GO:0005975">
    <property type="term" value="P:carbohydrate metabolic process"/>
    <property type="evidence" value="ECO:0007669"/>
    <property type="project" value="InterPro"/>
</dbReference>
<dbReference type="SUPFAM" id="SSF56112">
    <property type="entry name" value="Protein kinase-like (PK-like)"/>
    <property type="match status" value="1"/>
</dbReference>
<dbReference type="AlphaFoldDB" id="A0A951QFH7"/>
<dbReference type="GO" id="GO:0046316">
    <property type="term" value="F:gluconokinase activity"/>
    <property type="evidence" value="ECO:0007669"/>
    <property type="project" value="UniProtKB-EC"/>
</dbReference>
<dbReference type="InterPro" id="IPR006001">
    <property type="entry name" value="Therm_gnt_kin"/>
</dbReference>
<organism evidence="10 11">
    <name type="scientific">Drouetiella hepatica Uher 2000/2452</name>
    <dbReference type="NCBI Taxonomy" id="904376"/>
    <lineage>
        <taxon>Bacteria</taxon>
        <taxon>Bacillati</taxon>
        <taxon>Cyanobacteriota</taxon>
        <taxon>Cyanophyceae</taxon>
        <taxon>Oculatellales</taxon>
        <taxon>Oculatellaceae</taxon>
        <taxon>Drouetiella</taxon>
    </lineage>
</organism>
<dbReference type="Pfam" id="PF13671">
    <property type="entry name" value="AAA_33"/>
    <property type="match status" value="1"/>
</dbReference>
<keyword evidence="6" id="KW-0418">Kinase</keyword>
<evidence type="ECO:0000256" key="5">
    <source>
        <dbReference type="ARBA" id="ARBA00022741"/>
    </source>
</evidence>
<protein>
    <recommendedName>
        <fullName evidence="3">gluconokinase</fullName>
        <ecNumber evidence="3">2.7.1.12</ecNumber>
    </recommendedName>
</protein>
<name>A0A951QFH7_9CYAN</name>
<dbReference type="Gene3D" id="3.90.1200.10">
    <property type="match status" value="1"/>
</dbReference>
<keyword evidence="7" id="KW-0067">ATP-binding</keyword>
<evidence type="ECO:0000256" key="1">
    <source>
        <dbReference type="ARBA" id="ARBA00004761"/>
    </source>
</evidence>
<comment type="similarity">
    <text evidence="2">Belongs to the gluconokinase GntK/GntV family.</text>
</comment>
<dbReference type="GO" id="GO:0005524">
    <property type="term" value="F:ATP binding"/>
    <property type="evidence" value="ECO:0007669"/>
    <property type="project" value="UniProtKB-KW"/>
</dbReference>
<reference evidence="10" key="1">
    <citation type="submission" date="2021-05" db="EMBL/GenBank/DDBJ databases">
        <authorList>
            <person name="Pietrasiak N."/>
            <person name="Ward R."/>
            <person name="Stajich J.E."/>
            <person name="Kurbessoian T."/>
        </authorList>
    </citation>
    <scope>NUCLEOTIDE SEQUENCE</scope>
    <source>
        <strain evidence="10">UHER 2000/2452</strain>
    </source>
</reference>
<feature type="domain" description="Aminoglycoside phosphotransferase" evidence="9">
    <location>
        <begin position="125"/>
        <end position="288"/>
    </location>
</feature>